<dbReference type="AlphaFoldDB" id="A0A1I8JN79"/>
<comment type="subcellular location">
    <subcellularLocation>
        <location evidence="1">Membrane</location>
        <topology evidence="1">Multi-pass membrane protein</topology>
    </subcellularLocation>
</comment>
<dbReference type="Proteomes" id="UP000095280">
    <property type="component" value="Unplaced"/>
</dbReference>
<keyword evidence="10" id="KW-1185">Reference proteome</keyword>
<evidence type="ECO:0000256" key="3">
    <source>
        <dbReference type="ARBA" id="ARBA00022692"/>
    </source>
</evidence>
<dbReference type="WBParaSite" id="snap_masked-unitig_19747-processed-gene-0.1-mRNA-1">
    <property type="protein sequence ID" value="snap_masked-unitig_19747-processed-gene-0.1-mRNA-1"/>
    <property type="gene ID" value="snap_masked-unitig_19747-processed-gene-0.1"/>
</dbReference>
<evidence type="ECO:0000256" key="1">
    <source>
        <dbReference type="ARBA" id="ARBA00004141"/>
    </source>
</evidence>
<keyword evidence="6 8" id="KW-0472">Membrane</keyword>
<evidence type="ECO:0000259" key="9">
    <source>
        <dbReference type="Pfam" id="PF07885"/>
    </source>
</evidence>
<keyword evidence="5" id="KW-0406">Ion transport</keyword>
<dbReference type="GO" id="GO:0008076">
    <property type="term" value="C:voltage-gated potassium channel complex"/>
    <property type="evidence" value="ECO:0007669"/>
    <property type="project" value="InterPro"/>
</dbReference>
<keyword evidence="7" id="KW-0407">Ion channel</keyword>
<dbReference type="InterPro" id="IPR013099">
    <property type="entry name" value="K_chnl_dom"/>
</dbReference>
<dbReference type="SUPFAM" id="SSF81324">
    <property type="entry name" value="Voltage-gated potassium channels"/>
    <property type="match status" value="1"/>
</dbReference>
<dbReference type="GO" id="GO:0001508">
    <property type="term" value="P:action potential"/>
    <property type="evidence" value="ECO:0007669"/>
    <property type="project" value="TreeGrafter"/>
</dbReference>
<evidence type="ECO:0000256" key="7">
    <source>
        <dbReference type="ARBA" id="ARBA00023303"/>
    </source>
</evidence>
<dbReference type="PANTHER" id="PTHR11537:SF252">
    <property type="entry name" value="POTASSIUM VOLTAGE-GATED CHANNEL PROTEIN SHAW"/>
    <property type="match status" value="1"/>
</dbReference>
<feature type="transmembrane region" description="Helical" evidence="8">
    <location>
        <begin position="108"/>
        <end position="129"/>
    </location>
</feature>
<name>A0A1I8JN79_9PLAT</name>
<evidence type="ECO:0000256" key="6">
    <source>
        <dbReference type="ARBA" id="ARBA00023136"/>
    </source>
</evidence>
<organism evidence="10 11">
    <name type="scientific">Macrostomum lignano</name>
    <dbReference type="NCBI Taxonomy" id="282301"/>
    <lineage>
        <taxon>Eukaryota</taxon>
        <taxon>Metazoa</taxon>
        <taxon>Spiralia</taxon>
        <taxon>Lophotrochozoa</taxon>
        <taxon>Platyhelminthes</taxon>
        <taxon>Rhabditophora</taxon>
        <taxon>Macrostomorpha</taxon>
        <taxon>Macrostomida</taxon>
        <taxon>Macrostomidae</taxon>
        <taxon>Macrostomum</taxon>
    </lineage>
</organism>
<dbReference type="InterPro" id="IPR028325">
    <property type="entry name" value="VG_K_chnl"/>
</dbReference>
<accession>A0A1I8JN79</accession>
<evidence type="ECO:0000313" key="10">
    <source>
        <dbReference type="Proteomes" id="UP000095280"/>
    </source>
</evidence>
<evidence type="ECO:0000256" key="8">
    <source>
        <dbReference type="SAM" id="Phobius"/>
    </source>
</evidence>
<feature type="transmembrane region" description="Helical" evidence="8">
    <location>
        <begin position="150"/>
        <end position="167"/>
    </location>
</feature>
<proteinExistence type="predicted"/>
<dbReference type="Gene3D" id="1.10.287.70">
    <property type="match status" value="1"/>
</dbReference>
<dbReference type="Pfam" id="PF07885">
    <property type="entry name" value="Ion_trans_2"/>
    <property type="match status" value="1"/>
</dbReference>
<dbReference type="PANTHER" id="PTHR11537">
    <property type="entry name" value="VOLTAGE-GATED POTASSIUM CHANNEL"/>
    <property type="match status" value="1"/>
</dbReference>
<reference evidence="11" key="1">
    <citation type="submission" date="2016-11" db="UniProtKB">
        <authorList>
            <consortium name="WormBaseParasite"/>
        </authorList>
    </citation>
    <scope>IDENTIFICATION</scope>
</reference>
<evidence type="ECO:0000256" key="4">
    <source>
        <dbReference type="ARBA" id="ARBA00022989"/>
    </source>
</evidence>
<evidence type="ECO:0000313" key="11">
    <source>
        <dbReference type="WBParaSite" id="snap_masked-unitig_19747-processed-gene-0.1-mRNA-1"/>
    </source>
</evidence>
<protein>
    <submittedName>
        <fullName evidence="11">Ion_trans_2 domain-containing protein</fullName>
    </submittedName>
</protein>
<keyword evidence="2" id="KW-0813">Transport</keyword>
<keyword evidence="4 8" id="KW-1133">Transmembrane helix</keyword>
<feature type="domain" description="Potassium channel" evidence="9">
    <location>
        <begin position="144"/>
        <end position="194"/>
    </location>
</feature>
<keyword evidence="3 8" id="KW-0812">Transmembrane</keyword>
<sequence>EQLLLKCSDIPILSQHLSATMSPLNLTVGYFSHPPFSDFVHSRVEGVVWELLRPAAGLPPETRDRCTRFTSQLIIPVLRTPGAVWLGPSAGPHRERRNVAAEGGGSSLATAALIILVSCSFAAVLVWVLERLKNPQEFPARFHSRVFWEGWWWAFITMTTVGYGGQIPKTILGRLFAIDVRSSFGLVLISMFTAVPSADWKSLMPAGIGPPTLDTQQQRWQPYRRPILTAGLWASARHIGRGTAPRPALVEHFYATLHIRHVSAHGTNIRAAAVSKPQLGCVLKRDPPFVALAHSICHHT</sequence>
<evidence type="ECO:0000256" key="2">
    <source>
        <dbReference type="ARBA" id="ARBA00022448"/>
    </source>
</evidence>
<dbReference type="GO" id="GO:0005251">
    <property type="term" value="F:delayed rectifier potassium channel activity"/>
    <property type="evidence" value="ECO:0007669"/>
    <property type="project" value="TreeGrafter"/>
</dbReference>
<evidence type="ECO:0000256" key="5">
    <source>
        <dbReference type="ARBA" id="ARBA00023065"/>
    </source>
</evidence>